<evidence type="ECO:0000256" key="6">
    <source>
        <dbReference type="SAM" id="MobiDB-lite"/>
    </source>
</evidence>
<protein>
    <submittedName>
        <fullName evidence="8">Putative pre-mRNA splicing factor prp1</fullName>
    </submittedName>
</protein>
<evidence type="ECO:0000313" key="8">
    <source>
        <dbReference type="EMBL" id="KZT55498.1"/>
    </source>
</evidence>
<evidence type="ECO:0000256" key="4">
    <source>
        <dbReference type="ARBA" id="ARBA00023187"/>
    </source>
</evidence>
<feature type="domain" description="PRP1 splicing factor N-terminal" evidence="7">
    <location>
        <begin position="16"/>
        <end position="157"/>
    </location>
</feature>
<dbReference type="Gene3D" id="1.25.40.10">
    <property type="entry name" value="Tetratricopeptide repeat domain"/>
    <property type="match status" value="4"/>
</dbReference>
<dbReference type="FunCoup" id="A0A165ETK9">
    <property type="interactions" value="568"/>
</dbReference>
<evidence type="ECO:0000259" key="7">
    <source>
        <dbReference type="Pfam" id="PF06424"/>
    </source>
</evidence>
<evidence type="ECO:0000256" key="2">
    <source>
        <dbReference type="ARBA" id="ARBA00022664"/>
    </source>
</evidence>
<dbReference type="InterPro" id="IPR011990">
    <property type="entry name" value="TPR-like_helical_dom_sf"/>
</dbReference>
<keyword evidence="3" id="KW-0677">Repeat</keyword>
<dbReference type="InterPro" id="IPR045075">
    <property type="entry name" value="Syf1-like"/>
</dbReference>
<dbReference type="STRING" id="1353952.A0A165ETK9"/>
<dbReference type="PANTHER" id="PTHR11246:SF1">
    <property type="entry name" value="PRE-MRNA-PROCESSING FACTOR 6"/>
    <property type="match status" value="1"/>
</dbReference>
<dbReference type="GO" id="GO:0071013">
    <property type="term" value="C:catalytic step 2 spliceosome"/>
    <property type="evidence" value="ECO:0007669"/>
    <property type="project" value="TreeGrafter"/>
</dbReference>
<dbReference type="GO" id="GO:0046540">
    <property type="term" value="C:U4/U6 x U5 tri-snRNP complex"/>
    <property type="evidence" value="ECO:0007669"/>
    <property type="project" value="TreeGrafter"/>
</dbReference>
<dbReference type="SUPFAM" id="SSF48452">
    <property type="entry name" value="TPR-like"/>
    <property type="match status" value="4"/>
</dbReference>
<evidence type="ECO:0000256" key="5">
    <source>
        <dbReference type="ARBA" id="ARBA00023242"/>
    </source>
</evidence>
<keyword evidence="5" id="KW-0539">Nucleus</keyword>
<dbReference type="Pfam" id="PF06424">
    <property type="entry name" value="PRP1_N"/>
    <property type="match status" value="1"/>
</dbReference>
<organism evidence="8 9">
    <name type="scientific">Calocera cornea HHB12733</name>
    <dbReference type="NCBI Taxonomy" id="1353952"/>
    <lineage>
        <taxon>Eukaryota</taxon>
        <taxon>Fungi</taxon>
        <taxon>Dikarya</taxon>
        <taxon>Basidiomycota</taxon>
        <taxon>Agaricomycotina</taxon>
        <taxon>Dacrymycetes</taxon>
        <taxon>Dacrymycetales</taxon>
        <taxon>Dacrymycetaceae</taxon>
        <taxon>Calocera</taxon>
    </lineage>
</organism>
<feature type="region of interest" description="Disordered" evidence="6">
    <location>
        <begin position="32"/>
        <end position="73"/>
    </location>
</feature>
<dbReference type="InParanoid" id="A0A165ETK9"/>
<keyword evidence="2" id="KW-0507">mRNA processing</keyword>
<dbReference type="FunFam" id="1.25.40.10:FF:000256">
    <property type="entry name" value="Probable pre-mRNA splicing factor prp1"/>
    <property type="match status" value="1"/>
</dbReference>
<dbReference type="SMART" id="SM00386">
    <property type="entry name" value="HAT"/>
    <property type="match status" value="12"/>
</dbReference>
<gene>
    <name evidence="8" type="ORF">CALCODRAFT_518756</name>
</gene>
<dbReference type="Pfam" id="PF13428">
    <property type="entry name" value="TPR_14"/>
    <property type="match status" value="1"/>
</dbReference>
<name>A0A165ETK9_9BASI</name>
<dbReference type="OrthoDB" id="440128at2759"/>
<evidence type="ECO:0000256" key="1">
    <source>
        <dbReference type="ARBA" id="ARBA00004123"/>
    </source>
</evidence>
<dbReference type="InterPro" id="IPR003107">
    <property type="entry name" value="HAT"/>
</dbReference>
<sequence>MPPDKPNKLAFLAMPAPAAYVAGLGRGASGFTTRSDIGPAREGPTPAEIAEAQAKRGEEPDMDSEQFQDPDNEIGLFAGGTYEADDEEADKIYDGVDARMDARRKARREAREQEELSKFRSERPKLQQQFADLKRGLSAVSDVEWENLPEVSNLTGKKRKLNSRERTYAVPDSVLVGNRDRNEYVNALDAQQQENGGFDTPAGGMQSLVDIGAARDKVLSLKLDQVSGTASTSGLSSSIDPKGYLTSLESQVHKTAAEIGDIKKARSLFESLIKSNPKHAPGWIAAAALEEHAGHMVKARKLIKQGCEMCPKSEDVWLEAARLHAPADAKVILAEAVQHISQSVKIWLTAADLEQEALAKKRVLRKALEHIPNSVRLWKETVNLETNPADARILLARAVELIPSSVELWLALARLEVPARARQVINKARLAVPTSHEIWIAACRLMEQEGEEQASIDRMMAQAVLRLRNAGLVLKRDMWLDEAEKAEGEGAVRTCVAIIRATVALEVEEDERYDRWLEDVEAMLERGKVECARAVLAYALKVFPDRASLWRRAADLEKEHGTRQTLEAILVEAVKYCPQAEVLWLMAAKEKWLSGDVPTARRVLAEAFAANPRSERIWLAAVKLEAENGEIDIARQVLEKARAEADTERIWMKSAVFERQTGNTDKALEIVNEAIRRYDTFDKLYMIKGQIYIDDLGRIKDARETYEQGRKKCPKSIPLWILSSRLEEKAGITIKARSLLDRARLVNPKNPDLWAESIRVEERAGLQGQAKTLLAKALQDCPSSGVLWSMAIWAEPRASRKRISVDAIKKCNDDPLVILSVARMFYSDRSIMKARQWFERAVTANPDLGDAWAWYVKFARQYGTEGEQNPDAIERCKTEAVVQRAIAAEPHHGEMWQAIAKDMKHSRKSTAEILEMVVASLE</sequence>
<accession>A0A165ETK9</accession>
<dbReference type="EMBL" id="KV423994">
    <property type="protein sequence ID" value="KZT55498.1"/>
    <property type="molecule type" value="Genomic_DNA"/>
</dbReference>
<dbReference type="InterPro" id="IPR010491">
    <property type="entry name" value="PRP1_N"/>
</dbReference>
<evidence type="ECO:0000313" key="9">
    <source>
        <dbReference type="Proteomes" id="UP000076842"/>
    </source>
</evidence>
<dbReference type="AlphaFoldDB" id="A0A165ETK9"/>
<dbReference type="PANTHER" id="PTHR11246">
    <property type="entry name" value="PRE-MRNA SPLICING FACTOR"/>
    <property type="match status" value="1"/>
</dbReference>
<dbReference type="Pfam" id="PF14559">
    <property type="entry name" value="TPR_19"/>
    <property type="match status" value="1"/>
</dbReference>
<dbReference type="Proteomes" id="UP000076842">
    <property type="component" value="Unassembled WGS sequence"/>
</dbReference>
<dbReference type="GO" id="GO:0000244">
    <property type="term" value="P:spliceosomal tri-snRNP complex assembly"/>
    <property type="evidence" value="ECO:0007669"/>
    <property type="project" value="TreeGrafter"/>
</dbReference>
<proteinExistence type="predicted"/>
<evidence type="ECO:0000256" key="3">
    <source>
        <dbReference type="ARBA" id="ARBA00022737"/>
    </source>
</evidence>
<comment type="subcellular location">
    <subcellularLocation>
        <location evidence="1">Nucleus</location>
    </subcellularLocation>
</comment>
<feature type="compositionally biased region" description="Acidic residues" evidence="6">
    <location>
        <begin position="60"/>
        <end position="72"/>
    </location>
</feature>
<keyword evidence="4" id="KW-0508">mRNA splicing</keyword>
<dbReference type="FunFam" id="1.25.40.10:FF:000384">
    <property type="entry name" value="Probable pre-mRNA splicing factor prp1"/>
    <property type="match status" value="1"/>
</dbReference>
<reference evidence="8 9" key="1">
    <citation type="journal article" date="2016" name="Mol. Biol. Evol.">
        <title>Comparative Genomics of Early-Diverging Mushroom-Forming Fungi Provides Insights into the Origins of Lignocellulose Decay Capabilities.</title>
        <authorList>
            <person name="Nagy L.G."/>
            <person name="Riley R."/>
            <person name="Tritt A."/>
            <person name="Adam C."/>
            <person name="Daum C."/>
            <person name="Floudas D."/>
            <person name="Sun H."/>
            <person name="Yadav J.S."/>
            <person name="Pangilinan J."/>
            <person name="Larsson K.H."/>
            <person name="Matsuura K."/>
            <person name="Barry K."/>
            <person name="Labutti K."/>
            <person name="Kuo R."/>
            <person name="Ohm R.A."/>
            <person name="Bhattacharya S.S."/>
            <person name="Shirouzu T."/>
            <person name="Yoshinaga Y."/>
            <person name="Martin F.M."/>
            <person name="Grigoriev I.V."/>
            <person name="Hibbett D.S."/>
        </authorList>
    </citation>
    <scope>NUCLEOTIDE SEQUENCE [LARGE SCALE GENOMIC DNA]</scope>
    <source>
        <strain evidence="8 9">HHB12733</strain>
    </source>
</reference>
<keyword evidence="9" id="KW-1185">Reference proteome</keyword>